<dbReference type="Gene3D" id="3.40.50.300">
    <property type="entry name" value="P-loop containing nucleotide triphosphate hydrolases"/>
    <property type="match status" value="1"/>
</dbReference>
<feature type="coiled-coil region" evidence="1">
    <location>
        <begin position="306"/>
        <end position="333"/>
    </location>
</feature>
<reference evidence="4 5" key="1">
    <citation type="journal article" date="2017" name="Elife">
        <title>Extensive horizontal gene transfer in cheese-associated bacteria.</title>
        <authorList>
            <person name="Bonham K.S."/>
            <person name="Wolfe B.E."/>
            <person name="Dutton R.J."/>
        </authorList>
    </citation>
    <scope>NUCLEOTIDE SEQUENCE [LARGE SCALE GENOMIC DNA]</scope>
    <source>
        <strain evidence="4 5">JB182</strain>
    </source>
</reference>
<dbReference type="SUPFAM" id="SSF52540">
    <property type="entry name" value="P-loop containing nucleoside triphosphate hydrolases"/>
    <property type="match status" value="1"/>
</dbReference>
<sequence length="588" mass="63644">MESNSDLTKSSGQEPASETGIGVKTAARLGELQDLLKELSFVTEQPTEASPFEELRNKALNQISDYLIPRVSNLGAPLLVVVGGSTGSGKSTLVNSLLGEQVSLSGAVRPTTRTPVLAFNPIDQPFFESGRILPELKRVKGGGFNNEVGAQSNQALLMTPRERVPRGLAILDAPDIDSVSDENRALSGQLLNAADLWIFVTTANRYADALPWDLLTEAGARKITVCVVLNRVPPGAERDIVPDLKRLLSEKDLDPSLLHVLNETQLDDQKLIPSERVEPLLAWLNRLAADSVKRELIAAQTLEGALRRTAADVSELIAELQEQENQLGELRILTEDRFSQALGTINDSLNDGSLLRGEILARWQDFVGAGELLRGIEGAIGRVRDRVGAFLTGKPPATNRVEQAIESGLHTVFIAEVTKACHDIDRSWKNTPFGQALRANLPSPRPPKDLNEQASESIRLWQRDILDMIRQEGAGKRKTARMAAFGVNGVAVILMVVVFASTAGLTGLEIGIAGGSALVGQKLLEAIFGEDAVRRMATRARTMLDARAREVLFTSSAIYLDELQAHSQPELANSLSNIIAALSSKEAH</sequence>
<comment type="caution">
    <text evidence="4">The sequence shown here is derived from an EMBL/GenBank/DDBJ whole genome shotgun (WGS) entry which is preliminary data.</text>
</comment>
<accession>A0A2N7S7B6</accession>
<feature type="transmembrane region" description="Helical" evidence="3">
    <location>
        <begin position="485"/>
        <end position="508"/>
    </location>
</feature>
<dbReference type="AlphaFoldDB" id="A0A2N7S7B6"/>
<dbReference type="InterPro" id="IPR027417">
    <property type="entry name" value="P-loop_NTPase"/>
</dbReference>
<evidence type="ECO:0000313" key="4">
    <source>
        <dbReference type="EMBL" id="PMQ22016.1"/>
    </source>
</evidence>
<keyword evidence="3" id="KW-1133">Transmembrane helix</keyword>
<gene>
    <name evidence="4" type="ORF">CIK84_06160</name>
</gene>
<feature type="region of interest" description="Disordered" evidence="2">
    <location>
        <begin position="1"/>
        <end position="23"/>
    </location>
</feature>
<dbReference type="Proteomes" id="UP000235739">
    <property type="component" value="Unassembled WGS sequence"/>
</dbReference>
<keyword evidence="1" id="KW-0175">Coiled coil</keyword>
<keyword evidence="3" id="KW-0472">Membrane</keyword>
<organism evidence="4 5">
    <name type="scientific">Glutamicibacter arilaitensis</name>
    <dbReference type="NCBI Taxonomy" id="256701"/>
    <lineage>
        <taxon>Bacteria</taxon>
        <taxon>Bacillati</taxon>
        <taxon>Actinomycetota</taxon>
        <taxon>Actinomycetes</taxon>
        <taxon>Micrococcales</taxon>
        <taxon>Micrococcaceae</taxon>
        <taxon>Glutamicibacter</taxon>
    </lineage>
</organism>
<evidence type="ECO:0000256" key="1">
    <source>
        <dbReference type="SAM" id="Coils"/>
    </source>
</evidence>
<dbReference type="EMBL" id="PNQX01000001">
    <property type="protein sequence ID" value="PMQ22016.1"/>
    <property type="molecule type" value="Genomic_DNA"/>
</dbReference>
<evidence type="ECO:0000313" key="5">
    <source>
        <dbReference type="Proteomes" id="UP000235739"/>
    </source>
</evidence>
<feature type="compositionally biased region" description="Polar residues" evidence="2">
    <location>
        <begin position="1"/>
        <end position="16"/>
    </location>
</feature>
<name>A0A2N7S7B6_9MICC</name>
<evidence type="ECO:0000256" key="3">
    <source>
        <dbReference type="SAM" id="Phobius"/>
    </source>
</evidence>
<proteinExistence type="predicted"/>
<evidence type="ECO:0000256" key="2">
    <source>
        <dbReference type="SAM" id="MobiDB-lite"/>
    </source>
</evidence>
<keyword evidence="3" id="KW-0812">Transmembrane</keyword>
<protein>
    <submittedName>
        <fullName evidence="4">ABC transporter</fullName>
    </submittedName>
</protein>